<comment type="similarity">
    <text evidence="1 3">Belongs to the PemK/MazF family.</text>
</comment>
<dbReference type="Gene3D" id="2.30.30.110">
    <property type="match status" value="1"/>
</dbReference>
<evidence type="ECO:0000313" key="4">
    <source>
        <dbReference type="EMBL" id="MFC4718787.1"/>
    </source>
</evidence>
<gene>
    <name evidence="4" type="ORF">ACFO5I_03380</name>
</gene>
<sequence>MMRRGEVFFADLSPVRGSEQGGVRPVLIVQNNRGNRYSQTIIVAAITSKKMTQLLPTQLFLGKEESGLQRDSIILVEQLRTIDKSRLQEKVCYLTQTKMQEVDQALKVSLGLLVKGGK</sequence>
<dbReference type="EC" id="3.1.-.-" evidence="3"/>
<dbReference type="EMBL" id="JBHSGS010000017">
    <property type="protein sequence ID" value="MFC4718787.1"/>
    <property type="molecule type" value="Genomic_DNA"/>
</dbReference>
<keyword evidence="3" id="KW-0378">Hydrolase</keyword>
<proteinExistence type="inferred from homology"/>
<evidence type="ECO:0000313" key="5">
    <source>
        <dbReference type="Proteomes" id="UP001595969"/>
    </source>
</evidence>
<accession>A0ABV9MS22</accession>
<keyword evidence="2" id="KW-1277">Toxin-antitoxin system</keyword>
<dbReference type="Pfam" id="PF02452">
    <property type="entry name" value="PemK_toxin"/>
    <property type="match status" value="1"/>
</dbReference>
<protein>
    <recommendedName>
        <fullName evidence="3">mRNA interferase</fullName>
        <ecNumber evidence="3">3.1.-.-</ecNumber>
    </recommendedName>
</protein>
<comment type="function">
    <text evidence="3">Toxic component of a type II toxin-antitoxin (TA) system.</text>
</comment>
<evidence type="ECO:0000256" key="3">
    <source>
        <dbReference type="PIRNR" id="PIRNR033490"/>
    </source>
</evidence>
<dbReference type="PANTHER" id="PTHR33988">
    <property type="entry name" value="ENDORIBONUCLEASE MAZF-RELATED"/>
    <property type="match status" value="1"/>
</dbReference>
<evidence type="ECO:0000256" key="1">
    <source>
        <dbReference type="ARBA" id="ARBA00007521"/>
    </source>
</evidence>
<evidence type="ECO:0000256" key="2">
    <source>
        <dbReference type="ARBA" id="ARBA00022649"/>
    </source>
</evidence>
<name>A0ABV9MS22_9ENTE</name>
<reference evidence="5" key="1">
    <citation type="journal article" date="2019" name="Int. J. Syst. Evol. Microbiol.">
        <title>The Global Catalogue of Microorganisms (GCM) 10K type strain sequencing project: providing services to taxonomists for standard genome sequencing and annotation.</title>
        <authorList>
            <consortium name="The Broad Institute Genomics Platform"/>
            <consortium name="The Broad Institute Genome Sequencing Center for Infectious Disease"/>
            <person name="Wu L."/>
            <person name="Ma J."/>
        </authorList>
    </citation>
    <scope>NUCLEOTIDE SEQUENCE [LARGE SCALE GENOMIC DNA]</scope>
    <source>
        <strain evidence="5">CGMCC 1.19032</strain>
    </source>
</reference>
<dbReference type="Proteomes" id="UP001595969">
    <property type="component" value="Unassembled WGS sequence"/>
</dbReference>
<dbReference type="InterPro" id="IPR011067">
    <property type="entry name" value="Plasmid_toxin/cell-grow_inhib"/>
</dbReference>
<keyword evidence="3" id="KW-0540">Nuclease</keyword>
<keyword evidence="5" id="KW-1185">Reference proteome</keyword>
<keyword evidence="3" id="KW-0255">Endonuclease</keyword>
<dbReference type="PANTHER" id="PTHR33988:SF2">
    <property type="entry name" value="ENDORIBONUCLEASE MAZF"/>
    <property type="match status" value="1"/>
</dbReference>
<dbReference type="InterPro" id="IPR003477">
    <property type="entry name" value="PemK-like"/>
</dbReference>
<organism evidence="4 5">
    <name type="scientific">Enterococcus lemanii</name>
    <dbReference type="NCBI Taxonomy" id="1159752"/>
    <lineage>
        <taxon>Bacteria</taxon>
        <taxon>Bacillati</taxon>
        <taxon>Bacillota</taxon>
        <taxon>Bacilli</taxon>
        <taxon>Lactobacillales</taxon>
        <taxon>Enterococcaceae</taxon>
        <taxon>Enterococcus</taxon>
    </lineage>
</organism>
<dbReference type="RefSeq" id="WP_338031683.1">
    <property type="nucleotide sequence ID" value="NZ_JAFBFD010000026.1"/>
</dbReference>
<dbReference type="PIRSF" id="PIRSF033490">
    <property type="entry name" value="MazF"/>
    <property type="match status" value="1"/>
</dbReference>
<comment type="caution">
    <text evidence="4">The sequence shown here is derived from an EMBL/GenBank/DDBJ whole genome shotgun (WGS) entry which is preliminary data.</text>
</comment>
<dbReference type="SUPFAM" id="SSF50118">
    <property type="entry name" value="Cell growth inhibitor/plasmid maintenance toxic component"/>
    <property type="match status" value="1"/>
</dbReference>